<evidence type="ECO:0000313" key="9">
    <source>
        <dbReference type="EMBL" id="RGJ22448.1"/>
    </source>
</evidence>
<organism evidence="9 10">
    <name type="scientific">Coprococcus comes</name>
    <dbReference type="NCBI Taxonomy" id="410072"/>
    <lineage>
        <taxon>Bacteria</taxon>
        <taxon>Bacillati</taxon>
        <taxon>Bacillota</taxon>
        <taxon>Clostridia</taxon>
        <taxon>Lachnospirales</taxon>
        <taxon>Lachnospiraceae</taxon>
        <taxon>Coprococcus</taxon>
    </lineage>
</organism>
<sequence>MAFIRKNCGIKRILEVKNRRGKKNMNELKQLEAQRDDEIEIDLGEIFHLLLNKLWVIILCFIVGGVIAFSGTKLFLTPKYSASSMIYILTKTTSVTSLADIQMGSQLTADFEILATSRPVIEEVIEKLKLKYSYDELVAMIQTDNQSDTRILRFTVIDENAKEAKAIANELAEVTAERVAYVMSSDKPKIVEEAVVPKKASSPNTMKNTIMGALAVAFLAMGIIVIKYLVNDTVQNEDDIKKYLGLHMLAAIPTEKRESI</sequence>
<comment type="subcellular location">
    <subcellularLocation>
        <location evidence="1">Cell membrane</location>
        <topology evidence="1">Multi-pass membrane protein</topology>
    </subcellularLocation>
</comment>
<keyword evidence="6 7" id="KW-0472">Membrane</keyword>
<keyword evidence="4 7" id="KW-0812">Transmembrane</keyword>
<gene>
    <name evidence="9" type="ORF">DXD67_10850</name>
</gene>
<comment type="caution">
    <text evidence="9">The sequence shown here is derived from an EMBL/GenBank/DDBJ whole genome shotgun (WGS) entry which is preliminary data.</text>
</comment>
<evidence type="ECO:0000256" key="7">
    <source>
        <dbReference type="SAM" id="Phobius"/>
    </source>
</evidence>
<evidence type="ECO:0000256" key="5">
    <source>
        <dbReference type="ARBA" id="ARBA00022989"/>
    </source>
</evidence>
<dbReference type="GO" id="GO:0004713">
    <property type="term" value="F:protein tyrosine kinase activity"/>
    <property type="evidence" value="ECO:0007669"/>
    <property type="project" value="TreeGrafter"/>
</dbReference>
<dbReference type="PANTHER" id="PTHR32309">
    <property type="entry name" value="TYROSINE-PROTEIN KINASE"/>
    <property type="match status" value="1"/>
</dbReference>
<evidence type="ECO:0000256" key="2">
    <source>
        <dbReference type="ARBA" id="ARBA00006683"/>
    </source>
</evidence>
<dbReference type="InterPro" id="IPR050445">
    <property type="entry name" value="Bact_polysacc_biosynth/exp"/>
</dbReference>
<evidence type="ECO:0000256" key="4">
    <source>
        <dbReference type="ARBA" id="ARBA00022692"/>
    </source>
</evidence>
<keyword evidence="5 7" id="KW-1133">Transmembrane helix</keyword>
<dbReference type="Pfam" id="PF02706">
    <property type="entry name" value="Wzz"/>
    <property type="match status" value="1"/>
</dbReference>
<protein>
    <submittedName>
        <fullName evidence="9">Polysaccharide export protein</fullName>
    </submittedName>
</protein>
<dbReference type="PANTHER" id="PTHR32309:SF13">
    <property type="entry name" value="FERRIC ENTEROBACTIN TRANSPORT PROTEIN FEPE"/>
    <property type="match status" value="1"/>
</dbReference>
<evidence type="ECO:0000256" key="6">
    <source>
        <dbReference type="ARBA" id="ARBA00023136"/>
    </source>
</evidence>
<dbReference type="AlphaFoldDB" id="A0A3E4GNW8"/>
<dbReference type="Proteomes" id="UP000260655">
    <property type="component" value="Unassembled WGS sequence"/>
</dbReference>
<reference evidence="9 10" key="1">
    <citation type="submission" date="2018-08" db="EMBL/GenBank/DDBJ databases">
        <title>A genome reference for cultivated species of the human gut microbiota.</title>
        <authorList>
            <person name="Zou Y."/>
            <person name="Xue W."/>
            <person name="Luo G."/>
        </authorList>
    </citation>
    <scope>NUCLEOTIDE SEQUENCE [LARGE SCALE GENOMIC DNA]</scope>
    <source>
        <strain evidence="9 10">TM07-19</strain>
    </source>
</reference>
<evidence type="ECO:0000256" key="3">
    <source>
        <dbReference type="ARBA" id="ARBA00022475"/>
    </source>
</evidence>
<feature type="transmembrane region" description="Helical" evidence="7">
    <location>
        <begin position="209"/>
        <end position="230"/>
    </location>
</feature>
<evidence type="ECO:0000259" key="8">
    <source>
        <dbReference type="Pfam" id="PF02706"/>
    </source>
</evidence>
<dbReference type="EMBL" id="QSOV01000011">
    <property type="protein sequence ID" value="RGJ22448.1"/>
    <property type="molecule type" value="Genomic_DNA"/>
</dbReference>
<evidence type="ECO:0000313" key="10">
    <source>
        <dbReference type="Proteomes" id="UP000260655"/>
    </source>
</evidence>
<feature type="domain" description="Polysaccharide chain length determinant N-terminal" evidence="8">
    <location>
        <begin position="40"/>
        <end position="128"/>
    </location>
</feature>
<dbReference type="InterPro" id="IPR003856">
    <property type="entry name" value="LPS_length_determ_N"/>
</dbReference>
<name>A0A3E4GNW8_9FIRM</name>
<feature type="transmembrane region" description="Helical" evidence="7">
    <location>
        <begin position="54"/>
        <end position="76"/>
    </location>
</feature>
<accession>A0A3E4GNW8</accession>
<keyword evidence="3" id="KW-1003">Cell membrane</keyword>
<dbReference type="GO" id="GO:0005886">
    <property type="term" value="C:plasma membrane"/>
    <property type="evidence" value="ECO:0007669"/>
    <property type="project" value="UniProtKB-SubCell"/>
</dbReference>
<comment type="similarity">
    <text evidence="2">Belongs to the CpsC/CapA family.</text>
</comment>
<evidence type="ECO:0000256" key="1">
    <source>
        <dbReference type="ARBA" id="ARBA00004651"/>
    </source>
</evidence>
<proteinExistence type="inferred from homology"/>